<proteinExistence type="predicted"/>
<name>A0A5C4LUV9_9PSEU</name>
<dbReference type="AlphaFoldDB" id="A0A5C4LUV9"/>
<evidence type="ECO:0000313" key="2">
    <source>
        <dbReference type="EMBL" id="TNC22742.1"/>
    </source>
</evidence>
<dbReference type="InterPro" id="IPR011037">
    <property type="entry name" value="Pyrv_Knase-like_insert_dom_sf"/>
</dbReference>
<dbReference type="Gene3D" id="2.40.33.20">
    <property type="entry name" value="PK beta-barrel domain-like"/>
    <property type="match status" value="1"/>
</dbReference>
<dbReference type="PROSITE" id="PS51340">
    <property type="entry name" value="MOSC"/>
    <property type="match status" value="1"/>
</dbReference>
<dbReference type="GO" id="GO:0003824">
    <property type="term" value="F:catalytic activity"/>
    <property type="evidence" value="ECO:0007669"/>
    <property type="project" value="InterPro"/>
</dbReference>
<gene>
    <name evidence="2" type="ORF">FG385_24170</name>
</gene>
<dbReference type="RefSeq" id="WP_139099066.1">
    <property type="nucleotide sequence ID" value="NZ_VDFW01000024.1"/>
</dbReference>
<accession>A0A5C4LUV9</accession>
<comment type="caution">
    <text evidence="2">The sequence shown here is derived from an EMBL/GenBank/DDBJ whole genome shotgun (WGS) entry which is preliminary data.</text>
</comment>
<dbReference type="GO" id="GO:0030170">
    <property type="term" value="F:pyridoxal phosphate binding"/>
    <property type="evidence" value="ECO:0007669"/>
    <property type="project" value="InterPro"/>
</dbReference>
<evidence type="ECO:0000313" key="3">
    <source>
        <dbReference type="Proteomes" id="UP000305546"/>
    </source>
</evidence>
<dbReference type="InterPro" id="IPR005302">
    <property type="entry name" value="MoCF_Sase_C"/>
</dbReference>
<dbReference type="GO" id="GO:0030151">
    <property type="term" value="F:molybdenum ion binding"/>
    <property type="evidence" value="ECO:0007669"/>
    <property type="project" value="InterPro"/>
</dbReference>
<protein>
    <submittedName>
        <fullName evidence="2">MOSC domain-containing protein</fullName>
    </submittedName>
</protein>
<feature type="domain" description="MOSC" evidence="1">
    <location>
        <begin position="89"/>
        <end position="236"/>
    </location>
</feature>
<organism evidence="2 3">
    <name type="scientific">Amycolatopsis alkalitolerans</name>
    <dbReference type="NCBI Taxonomy" id="2547244"/>
    <lineage>
        <taxon>Bacteria</taxon>
        <taxon>Bacillati</taxon>
        <taxon>Actinomycetota</taxon>
        <taxon>Actinomycetes</taxon>
        <taxon>Pseudonocardiales</taxon>
        <taxon>Pseudonocardiaceae</taxon>
        <taxon>Amycolatopsis</taxon>
    </lineage>
</organism>
<sequence>MFSGAVTQLHRWPVKSLRGEQVGAARFDDRGMAGDRAHALIDLRPKRAGNVLTVRQNQELLSWRSTYRGAPEEPPILHAPDGTVWSWTDPALPTALGESLGVPLELRTADGGQDRGPTVLVTIEASRAALANELGAPVELARFRPNLHLELDAPAFAEEGWGAGTTLTVGEVILEATGPNSGPCIRCAVPSWDPAGRQRWPKLQAWLIEQHENKFGLIMRVTRPGTVRAGDPVWAQPL</sequence>
<dbReference type="EMBL" id="VDFW01000024">
    <property type="protein sequence ID" value="TNC22742.1"/>
    <property type="molecule type" value="Genomic_DNA"/>
</dbReference>
<dbReference type="Proteomes" id="UP000305546">
    <property type="component" value="Unassembled WGS sequence"/>
</dbReference>
<reference evidence="2 3" key="1">
    <citation type="submission" date="2019-06" db="EMBL/GenBank/DDBJ databases">
        <title>Amycolatopsis alkalitolerans sp. nov., isolated from Gastrodia elata Blume.</title>
        <authorList>
            <person name="Narsing Rao M.P."/>
            <person name="Li W.J."/>
        </authorList>
    </citation>
    <scope>NUCLEOTIDE SEQUENCE [LARGE SCALE GENOMIC DNA]</scope>
    <source>
        <strain evidence="2 3">SYSUP0005</strain>
    </source>
</reference>
<dbReference type="Pfam" id="PF03473">
    <property type="entry name" value="MOSC"/>
    <property type="match status" value="1"/>
</dbReference>
<dbReference type="InterPro" id="IPR005303">
    <property type="entry name" value="MOCOS_middle"/>
</dbReference>
<dbReference type="SUPFAM" id="SSF50800">
    <property type="entry name" value="PK beta-barrel domain-like"/>
    <property type="match status" value="1"/>
</dbReference>
<dbReference type="Pfam" id="PF03476">
    <property type="entry name" value="MOSC_N"/>
    <property type="match status" value="1"/>
</dbReference>
<keyword evidence="3" id="KW-1185">Reference proteome</keyword>
<evidence type="ECO:0000259" key="1">
    <source>
        <dbReference type="PROSITE" id="PS51340"/>
    </source>
</evidence>
<dbReference type="OrthoDB" id="9793178at2"/>